<dbReference type="Gramene" id="ERN04732">
    <property type="protein sequence ID" value="ERN04732"/>
    <property type="gene ID" value="AMTR_s00186p00031660"/>
</dbReference>
<dbReference type="Gene3D" id="3.90.1070.20">
    <property type="match status" value="1"/>
</dbReference>
<protein>
    <submittedName>
        <fullName evidence="1">Uncharacterized protein</fullName>
    </submittedName>
</protein>
<evidence type="ECO:0000313" key="2">
    <source>
        <dbReference type="Proteomes" id="UP000017836"/>
    </source>
</evidence>
<proteinExistence type="predicted"/>
<dbReference type="eggNOG" id="KOG0216">
    <property type="taxonomic scope" value="Eukaryota"/>
</dbReference>
<dbReference type="Proteomes" id="UP000017836">
    <property type="component" value="Unassembled WGS sequence"/>
</dbReference>
<dbReference type="STRING" id="13333.W1P4E5"/>
<accession>W1P4E5</accession>
<gene>
    <name evidence="1" type="ORF">AMTR_s00186p00031660</name>
</gene>
<sequence length="105" mass="11670">MPTSLLLHSVKKVTSHFDCNGNLKDFLRIRKSILRSLVHNGMISLPNLEKAGPPDFVNVLLDGRVIGLIASNKVEDAVAKLRREKFRASSPVSFLPFDHCFILAS</sequence>
<name>W1P4E5_AMBTC</name>
<dbReference type="AlphaFoldDB" id="W1P4E5"/>
<organism evidence="1 2">
    <name type="scientific">Amborella trichopoda</name>
    <dbReference type="NCBI Taxonomy" id="13333"/>
    <lineage>
        <taxon>Eukaryota</taxon>
        <taxon>Viridiplantae</taxon>
        <taxon>Streptophyta</taxon>
        <taxon>Embryophyta</taxon>
        <taxon>Tracheophyta</taxon>
        <taxon>Spermatophyta</taxon>
        <taxon>Magnoliopsida</taxon>
        <taxon>Amborellales</taxon>
        <taxon>Amborellaceae</taxon>
        <taxon>Amborella</taxon>
    </lineage>
</organism>
<keyword evidence="2" id="KW-1185">Reference proteome</keyword>
<dbReference type="HOGENOM" id="CLU_2240273_0_0_1"/>
<reference evidence="2" key="1">
    <citation type="journal article" date="2013" name="Science">
        <title>The Amborella genome and the evolution of flowering plants.</title>
        <authorList>
            <consortium name="Amborella Genome Project"/>
        </authorList>
    </citation>
    <scope>NUCLEOTIDE SEQUENCE [LARGE SCALE GENOMIC DNA]</scope>
</reference>
<evidence type="ECO:0000313" key="1">
    <source>
        <dbReference type="EMBL" id="ERN04732.1"/>
    </source>
</evidence>
<dbReference type="EMBL" id="KI394180">
    <property type="protein sequence ID" value="ERN04732.1"/>
    <property type="molecule type" value="Genomic_DNA"/>
</dbReference>